<evidence type="ECO:0000313" key="2">
    <source>
        <dbReference type="EMBL" id="PWW30183.1"/>
    </source>
</evidence>
<accession>A0A2V3A5R9</accession>
<evidence type="ECO:0000313" key="3">
    <source>
        <dbReference type="Proteomes" id="UP000247150"/>
    </source>
</evidence>
<dbReference type="AlphaFoldDB" id="A0A2V3A5R9"/>
<evidence type="ECO:0000256" key="1">
    <source>
        <dbReference type="SAM" id="Phobius"/>
    </source>
</evidence>
<keyword evidence="1" id="KW-0812">Transmembrane</keyword>
<dbReference type="RefSeq" id="WP_110064071.1">
    <property type="nucleotide sequence ID" value="NZ_QGTW01000003.1"/>
</dbReference>
<dbReference type="InterPro" id="IPR019206">
    <property type="entry name" value="DUF2085_TM"/>
</dbReference>
<feature type="transmembrane region" description="Helical" evidence="1">
    <location>
        <begin position="61"/>
        <end position="79"/>
    </location>
</feature>
<dbReference type="OrthoDB" id="9810176at2"/>
<gene>
    <name evidence="2" type="ORF">DFO73_10365</name>
</gene>
<keyword evidence="1" id="KW-1133">Transmembrane helix</keyword>
<feature type="transmembrane region" description="Helical" evidence="1">
    <location>
        <begin position="91"/>
        <end position="120"/>
    </location>
</feature>
<dbReference type="EMBL" id="QGTW01000003">
    <property type="protein sequence ID" value="PWW30183.1"/>
    <property type="molecule type" value="Genomic_DNA"/>
</dbReference>
<protein>
    <submittedName>
        <fullName evidence="2">Putative membrane protein</fullName>
    </submittedName>
</protein>
<reference evidence="2 3" key="1">
    <citation type="submission" date="2018-05" db="EMBL/GenBank/DDBJ databases">
        <title>Freshwater and sediment microbial communities from various areas in North America, analyzing microbe dynamics in response to fracking.</title>
        <authorList>
            <person name="Lamendella R."/>
        </authorList>
    </citation>
    <scope>NUCLEOTIDE SEQUENCE [LARGE SCALE GENOMIC DNA]</scope>
    <source>
        <strain evidence="2 3">15_TX</strain>
    </source>
</reference>
<name>A0A2V3A5R9_9BACI</name>
<proteinExistence type="predicted"/>
<comment type="caution">
    <text evidence="2">The sequence shown here is derived from an EMBL/GenBank/DDBJ whole genome shotgun (WGS) entry which is preliminary data.</text>
</comment>
<dbReference type="Proteomes" id="UP000247150">
    <property type="component" value="Unassembled WGS sequence"/>
</dbReference>
<feature type="transmembrane region" description="Helical" evidence="1">
    <location>
        <begin position="34"/>
        <end position="55"/>
    </location>
</feature>
<keyword evidence="1" id="KW-0472">Membrane</keyword>
<sequence>MIKEFFKDMLFLKFMPCHRKPERSMHFRGRQFPICYRCMFILAGYTAIIPFAFYAEAFSSPAFIIGGILLNIPMLLDGFTQIKKWRVSNNLVRSLTGLLSGVGMSIIIISLAVNLVQFIFNIRLL</sequence>
<dbReference type="Pfam" id="PF09858">
    <property type="entry name" value="DUF2085"/>
    <property type="match status" value="1"/>
</dbReference>
<organism evidence="2 3">
    <name type="scientific">Cytobacillus oceanisediminis</name>
    <dbReference type="NCBI Taxonomy" id="665099"/>
    <lineage>
        <taxon>Bacteria</taxon>
        <taxon>Bacillati</taxon>
        <taxon>Bacillota</taxon>
        <taxon>Bacilli</taxon>
        <taxon>Bacillales</taxon>
        <taxon>Bacillaceae</taxon>
        <taxon>Cytobacillus</taxon>
    </lineage>
</organism>